<dbReference type="NCBIfam" id="TIGR01300">
    <property type="entry name" value="CPA3_mnhG_phaG"/>
    <property type="match status" value="1"/>
</dbReference>
<protein>
    <submittedName>
        <fullName evidence="3">Monovalent cation/H(+) antiporter subunit G</fullName>
    </submittedName>
</protein>
<feature type="transmembrane region" description="Helical" evidence="2">
    <location>
        <begin position="63"/>
        <end position="85"/>
    </location>
</feature>
<dbReference type="InterPro" id="IPR005133">
    <property type="entry name" value="PhaG_MnhG_YufB"/>
</dbReference>
<feature type="transmembrane region" description="Helical" evidence="2">
    <location>
        <begin position="39"/>
        <end position="57"/>
    </location>
</feature>
<evidence type="ECO:0000256" key="1">
    <source>
        <dbReference type="ARBA" id="ARBA00008404"/>
    </source>
</evidence>
<keyword evidence="4" id="KW-1185">Reference proteome</keyword>
<organism evidence="3 4">
    <name type="scientific">Streptomyces chumphonensis</name>
    <dbReference type="NCBI Taxonomy" id="1214925"/>
    <lineage>
        <taxon>Bacteria</taxon>
        <taxon>Bacillati</taxon>
        <taxon>Actinomycetota</taxon>
        <taxon>Actinomycetes</taxon>
        <taxon>Kitasatosporales</taxon>
        <taxon>Streptomycetaceae</taxon>
        <taxon>Streptomyces</taxon>
    </lineage>
</organism>
<reference evidence="3" key="1">
    <citation type="submission" date="2020-09" db="EMBL/GenBank/DDBJ databases">
        <title>Secondary metabolite and genome analysis of marine Streptomyces chumphonensis KK1-2T.</title>
        <authorList>
            <person name="Phongsopitanun W."/>
            <person name="Kanchanasin P."/>
            <person name="Pittayakhajonwut P."/>
            <person name="Suwanborirux K."/>
            <person name="Tanasupawat S."/>
        </authorList>
    </citation>
    <scope>NUCLEOTIDE SEQUENCE</scope>
    <source>
        <strain evidence="3">KK1-2</strain>
    </source>
</reference>
<dbReference type="GO" id="GO:0015385">
    <property type="term" value="F:sodium:proton antiporter activity"/>
    <property type="evidence" value="ECO:0007669"/>
    <property type="project" value="TreeGrafter"/>
</dbReference>
<gene>
    <name evidence="3" type="ORF">IF129_17090</name>
</gene>
<dbReference type="NCBIfam" id="NF009314">
    <property type="entry name" value="PRK12674.1-2"/>
    <property type="match status" value="1"/>
</dbReference>
<comment type="similarity">
    <text evidence="1">Belongs to the CPA3 antiporters (TC 2.A.63) subunit G family.</text>
</comment>
<dbReference type="PANTHER" id="PTHR34703:SF1">
    <property type="entry name" value="ANTIPORTER SUBUNIT MNHG2-RELATED"/>
    <property type="match status" value="1"/>
</dbReference>
<keyword evidence="2" id="KW-1133">Transmembrane helix</keyword>
<dbReference type="AlphaFoldDB" id="A0A927F1G3"/>
<keyword evidence="2" id="KW-0472">Membrane</keyword>
<feature type="transmembrane region" description="Helical" evidence="2">
    <location>
        <begin position="6"/>
        <end position="27"/>
    </location>
</feature>
<evidence type="ECO:0000256" key="2">
    <source>
        <dbReference type="SAM" id="Phobius"/>
    </source>
</evidence>
<comment type="caution">
    <text evidence="3">The sequence shown here is derived from an EMBL/GenBank/DDBJ whole genome shotgun (WGS) entry which is preliminary data.</text>
</comment>
<name>A0A927F1G3_9ACTN</name>
<evidence type="ECO:0000313" key="3">
    <source>
        <dbReference type="EMBL" id="MBD3933260.1"/>
    </source>
</evidence>
<dbReference type="Proteomes" id="UP000632289">
    <property type="component" value="Unassembled WGS sequence"/>
</dbReference>
<dbReference type="RefSeq" id="WP_191210563.1">
    <property type="nucleotide sequence ID" value="NZ_BAABKL010000050.1"/>
</dbReference>
<dbReference type="Pfam" id="PF03334">
    <property type="entry name" value="PhaG_MnhG_YufB"/>
    <property type="match status" value="1"/>
</dbReference>
<proteinExistence type="inferred from homology"/>
<keyword evidence="2" id="KW-0812">Transmembrane</keyword>
<dbReference type="PANTHER" id="PTHR34703">
    <property type="entry name" value="ANTIPORTER SUBUNIT MNHG2-RELATED"/>
    <property type="match status" value="1"/>
</dbReference>
<dbReference type="EMBL" id="JACXYU010000009">
    <property type="protein sequence ID" value="MBD3933260.1"/>
    <property type="molecule type" value="Genomic_DNA"/>
</dbReference>
<evidence type="ECO:0000313" key="4">
    <source>
        <dbReference type="Proteomes" id="UP000632289"/>
    </source>
</evidence>
<accession>A0A927F1G3</accession>
<sequence length="119" mass="12731">MTAFLDAVSAVLLLAGSAFCVLAAVGLLRFPDPVCRLHAAAKAQTLGVLLVLVGAAFHLPGRYAVPLVLVALFQMLTVPVTSQIVGRTAFRTGRVHRDGLVLDDLGERLRRERTGRDGR</sequence>